<reference evidence="7" key="1">
    <citation type="submission" date="2020-02" db="EMBL/GenBank/DDBJ databases">
        <authorList>
            <person name="Meier V. D."/>
        </authorList>
    </citation>
    <scope>NUCLEOTIDE SEQUENCE</scope>
    <source>
        <strain evidence="7">AVDCRST_MAG35</strain>
    </source>
</reference>
<gene>
    <name evidence="7" type="ORF">AVDCRST_MAG35-995</name>
</gene>
<dbReference type="SUPFAM" id="SSF53807">
    <property type="entry name" value="Helical backbone' metal receptor"/>
    <property type="match status" value="1"/>
</dbReference>
<dbReference type="Gene3D" id="3.40.50.1980">
    <property type="entry name" value="Nitrogenase molybdenum iron protein domain"/>
    <property type="match status" value="2"/>
</dbReference>
<dbReference type="GO" id="GO:1901678">
    <property type="term" value="P:iron coordination entity transport"/>
    <property type="evidence" value="ECO:0007669"/>
    <property type="project" value="UniProtKB-ARBA"/>
</dbReference>
<dbReference type="AlphaFoldDB" id="A0A6J4P3Q2"/>
<dbReference type="PROSITE" id="PS50983">
    <property type="entry name" value="FE_B12_PBP"/>
    <property type="match status" value="1"/>
</dbReference>
<dbReference type="PANTHER" id="PTHR30532">
    <property type="entry name" value="IRON III DICITRATE-BINDING PERIPLASMIC PROTEIN"/>
    <property type="match status" value="1"/>
</dbReference>
<feature type="signal peptide" evidence="5">
    <location>
        <begin position="1"/>
        <end position="27"/>
    </location>
</feature>
<evidence type="ECO:0000256" key="4">
    <source>
        <dbReference type="ARBA" id="ARBA00022729"/>
    </source>
</evidence>
<sequence length="359" mass="36625">MSRPALTRARAALAAVLAPALAAVALAGCAAPSAQDAQDAGPAEGAPSADGAFPVTLEHAYGETTIEAEPQRVVAWDWSTQDAVIGLGVAPVAMTTYTYGGDDEGVLPWTADALAEQGLETPQLLTYGAEVPFEEIAAAEPDVILAVNSGLTEGDYATLSQIAPTVVQPGDPYVTPWQEQVELVGAALGRSAQAEELVAETSAAITAQAEANPELAGATFAYASGDVSTGQLSLYVPGDVRVQLLTELGMELSPYVEQNAPGDGAFSYLVSLEQADQVSSDVLVAWFGDQAAVDAFTADPLVQRVPAVASGAFAPVVGESFVMATSAVSALSIPWALEDYVPLLAEAVRASGRSSGSAG</sequence>
<feature type="chain" id="PRO_5039480835" description="Fe/B12 periplasmic-binding domain-containing protein" evidence="5">
    <location>
        <begin position="28"/>
        <end position="359"/>
    </location>
</feature>
<keyword evidence="4 5" id="KW-0732">Signal</keyword>
<feature type="domain" description="Fe/B12 periplasmic-binding" evidence="6">
    <location>
        <begin position="72"/>
        <end position="348"/>
    </location>
</feature>
<dbReference type="PANTHER" id="PTHR30532:SF24">
    <property type="entry name" value="FERRIC ENTEROBACTIN-BINDING PERIPLASMIC PROTEIN FEPB"/>
    <property type="match status" value="1"/>
</dbReference>
<dbReference type="Pfam" id="PF01497">
    <property type="entry name" value="Peripla_BP_2"/>
    <property type="match status" value="1"/>
</dbReference>
<comment type="subcellular location">
    <subcellularLocation>
        <location evidence="1">Cell envelope</location>
    </subcellularLocation>
</comment>
<dbReference type="EMBL" id="CADCUY010000204">
    <property type="protein sequence ID" value="CAA9402800.1"/>
    <property type="molecule type" value="Genomic_DNA"/>
</dbReference>
<evidence type="ECO:0000256" key="1">
    <source>
        <dbReference type="ARBA" id="ARBA00004196"/>
    </source>
</evidence>
<evidence type="ECO:0000259" key="6">
    <source>
        <dbReference type="PROSITE" id="PS50983"/>
    </source>
</evidence>
<evidence type="ECO:0000256" key="2">
    <source>
        <dbReference type="ARBA" id="ARBA00008814"/>
    </source>
</evidence>
<protein>
    <recommendedName>
        <fullName evidence="6">Fe/B12 periplasmic-binding domain-containing protein</fullName>
    </recommendedName>
</protein>
<accession>A0A6J4P3Q2</accession>
<proteinExistence type="inferred from homology"/>
<dbReference type="PROSITE" id="PS51257">
    <property type="entry name" value="PROKAR_LIPOPROTEIN"/>
    <property type="match status" value="1"/>
</dbReference>
<dbReference type="CDD" id="cd01146">
    <property type="entry name" value="FhuD"/>
    <property type="match status" value="1"/>
</dbReference>
<dbReference type="InterPro" id="IPR051313">
    <property type="entry name" value="Bact_iron-sidero_bind"/>
</dbReference>
<comment type="similarity">
    <text evidence="2">Belongs to the bacterial solute-binding protein 8 family.</text>
</comment>
<keyword evidence="3" id="KW-0813">Transport</keyword>
<evidence type="ECO:0000256" key="3">
    <source>
        <dbReference type="ARBA" id="ARBA00022448"/>
    </source>
</evidence>
<evidence type="ECO:0000313" key="7">
    <source>
        <dbReference type="EMBL" id="CAA9402800.1"/>
    </source>
</evidence>
<organism evidence="7">
    <name type="scientific">uncultured Quadrisphaera sp</name>
    <dbReference type="NCBI Taxonomy" id="904978"/>
    <lineage>
        <taxon>Bacteria</taxon>
        <taxon>Bacillati</taxon>
        <taxon>Actinomycetota</taxon>
        <taxon>Actinomycetes</taxon>
        <taxon>Kineosporiales</taxon>
        <taxon>Kineosporiaceae</taxon>
        <taxon>Quadrisphaera</taxon>
        <taxon>environmental samples</taxon>
    </lineage>
</organism>
<dbReference type="GO" id="GO:0030288">
    <property type="term" value="C:outer membrane-bounded periplasmic space"/>
    <property type="evidence" value="ECO:0007669"/>
    <property type="project" value="TreeGrafter"/>
</dbReference>
<name>A0A6J4P3Q2_9ACTN</name>
<evidence type="ECO:0000256" key="5">
    <source>
        <dbReference type="SAM" id="SignalP"/>
    </source>
</evidence>
<dbReference type="InterPro" id="IPR002491">
    <property type="entry name" value="ABC_transptr_periplasmic_BD"/>
</dbReference>